<reference evidence="2 3" key="1">
    <citation type="journal article" date="2019" name="Mol. Ecol. Resour.">
        <title>Improving Illumina assemblies with Hi-C and long reads: an example with the North African dromedary.</title>
        <authorList>
            <person name="Elbers J.P."/>
            <person name="Rogers M.F."/>
            <person name="Perelman P.L."/>
            <person name="Proskuryakova A.A."/>
            <person name="Serdyukova N.A."/>
            <person name="Johnson W.E."/>
            <person name="Horin P."/>
            <person name="Corander J."/>
            <person name="Murphy D."/>
            <person name="Burger P.A."/>
        </authorList>
    </citation>
    <scope>NUCLEOTIDE SEQUENCE [LARGE SCALE GENOMIC DNA]</scope>
    <source>
        <strain evidence="2">Drom800</strain>
        <tissue evidence="2">Blood</tissue>
    </source>
</reference>
<feature type="region of interest" description="Disordered" evidence="1">
    <location>
        <begin position="64"/>
        <end position="109"/>
    </location>
</feature>
<comment type="caution">
    <text evidence="2">The sequence shown here is derived from an EMBL/GenBank/DDBJ whole genome shotgun (WGS) entry which is preliminary data.</text>
</comment>
<protein>
    <submittedName>
        <fullName evidence="2">ADP-ribosylation factor-like protein 13A</fullName>
    </submittedName>
</protein>
<sequence length="109" mass="12323">MVSFVPSIFPSFATQMGMAKGKRPHQEQSSMEPRPLKPILQKEDIRVRAKKNISVTFALEEPMEEGECFGGNGSHNITEHHYNQCDNLQSQDPYAEDNPFEGERGVDEV</sequence>
<accession>A0A5N4C459</accession>
<dbReference type="EMBL" id="JWIN03000037">
    <property type="protein sequence ID" value="KAB1253424.1"/>
    <property type="molecule type" value="Genomic_DNA"/>
</dbReference>
<organism evidence="2 3">
    <name type="scientific">Camelus dromedarius</name>
    <name type="common">Dromedary</name>
    <name type="synonym">Arabian camel</name>
    <dbReference type="NCBI Taxonomy" id="9838"/>
    <lineage>
        <taxon>Eukaryota</taxon>
        <taxon>Metazoa</taxon>
        <taxon>Chordata</taxon>
        <taxon>Craniata</taxon>
        <taxon>Vertebrata</taxon>
        <taxon>Euteleostomi</taxon>
        <taxon>Mammalia</taxon>
        <taxon>Eutheria</taxon>
        <taxon>Laurasiatheria</taxon>
        <taxon>Artiodactyla</taxon>
        <taxon>Tylopoda</taxon>
        <taxon>Camelidae</taxon>
        <taxon>Camelus</taxon>
    </lineage>
</organism>
<dbReference type="Proteomes" id="UP000299084">
    <property type="component" value="Unassembled WGS sequence"/>
</dbReference>
<gene>
    <name evidence="2" type="ORF">Cadr_000003010</name>
</gene>
<evidence type="ECO:0000313" key="3">
    <source>
        <dbReference type="Proteomes" id="UP000299084"/>
    </source>
</evidence>
<evidence type="ECO:0000313" key="2">
    <source>
        <dbReference type="EMBL" id="KAB1253424.1"/>
    </source>
</evidence>
<feature type="region of interest" description="Disordered" evidence="1">
    <location>
        <begin position="15"/>
        <end position="38"/>
    </location>
</feature>
<name>A0A5N4C459_CAMDR</name>
<proteinExistence type="predicted"/>
<dbReference type="AlphaFoldDB" id="A0A5N4C459"/>
<evidence type="ECO:0000256" key="1">
    <source>
        <dbReference type="SAM" id="MobiDB-lite"/>
    </source>
</evidence>
<keyword evidence="3" id="KW-1185">Reference proteome</keyword>